<dbReference type="Proteomes" id="UP000789920">
    <property type="component" value="Unassembled WGS sequence"/>
</dbReference>
<proteinExistence type="predicted"/>
<evidence type="ECO:0000313" key="2">
    <source>
        <dbReference type="Proteomes" id="UP000789920"/>
    </source>
</evidence>
<name>A0ACA9RCK2_9GLOM</name>
<organism evidence="1 2">
    <name type="scientific">Racocetra persica</name>
    <dbReference type="NCBI Taxonomy" id="160502"/>
    <lineage>
        <taxon>Eukaryota</taxon>
        <taxon>Fungi</taxon>
        <taxon>Fungi incertae sedis</taxon>
        <taxon>Mucoromycota</taxon>
        <taxon>Glomeromycotina</taxon>
        <taxon>Glomeromycetes</taxon>
        <taxon>Diversisporales</taxon>
        <taxon>Gigasporaceae</taxon>
        <taxon>Racocetra</taxon>
    </lineage>
</organism>
<feature type="non-terminal residue" evidence="1">
    <location>
        <position position="1"/>
    </location>
</feature>
<keyword evidence="2" id="KW-1185">Reference proteome</keyword>
<dbReference type="EMBL" id="CAJVQC010048737">
    <property type="protein sequence ID" value="CAG8786641.1"/>
    <property type="molecule type" value="Genomic_DNA"/>
</dbReference>
<comment type="caution">
    <text evidence="1">The sequence shown here is derived from an EMBL/GenBank/DDBJ whole genome shotgun (WGS) entry which is preliminary data.</text>
</comment>
<reference evidence="1" key="1">
    <citation type="submission" date="2021-06" db="EMBL/GenBank/DDBJ databases">
        <authorList>
            <person name="Kallberg Y."/>
            <person name="Tangrot J."/>
            <person name="Rosling A."/>
        </authorList>
    </citation>
    <scope>NUCLEOTIDE SEQUENCE</scope>
    <source>
        <strain evidence="1">MA461A</strain>
    </source>
</reference>
<gene>
    <name evidence="1" type="ORF">RPERSI_LOCUS18418</name>
</gene>
<evidence type="ECO:0000313" key="1">
    <source>
        <dbReference type="EMBL" id="CAG8786641.1"/>
    </source>
</evidence>
<sequence>VYNFSTLTCKTLLSTFNRVNSNYTIVAYNNFVKAFSFNEPLQGIDVGIWNVKTPKTYNSAVSYSTEALLRLNPNGTKYFLSYDQANKTQLLDDILQQIKESIPLTDDRLKITRNVQLDPSDSTKLLIEFSVNKATDPSIEPSVNDIIRDLNDMIKNKYISALLNKKYMMFFDDQYGFQPKPNLWLEEIQSNINFREWFFKNANLVAFFTLFSITTVEALNALSSNFAGLDIFSSSVSADFKKWIFYGTTCHLFVKAIPQLVIQ</sequence>
<protein>
    <submittedName>
        <fullName evidence="1">20392_t:CDS:1</fullName>
    </submittedName>
</protein>
<accession>A0ACA9RCK2</accession>
<feature type="non-terminal residue" evidence="1">
    <location>
        <position position="263"/>
    </location>
</feature>